<evidence type="ECO:0000256" key="1">
    <source>
        <dbReference type="ARBA" id="ARBA00022737"/>
    </source>
</evidence>
<dbReference type="InterPro" id="IPR011990">
    <property type="entry name" value="TPR-like_helical_dom_sf"/>
</dbReference>
<evidence type="ECO:0000313" key="3">
    <source>
        <dbReference type="EMBL" id="CAK9048032.1"/>
    </source>
</evidence>
<gene>
    <name evidence="3" type="ORF">CCMP2556_LOCUS24778</name>
</gene>
<dbReference type="Pfam" id="PF01535">
    <property type="entry name" value="PPR"/>
    <property type="match status" value="1"/>
</dbReference>
<evidence type="ECO:0000313" key="4">
    <source>
        <dbReference type="Proteomes" id="UP001642484"/>
    </source>
</evidence>
<dbReference type="PANTHER" id="PTHR47447">
    <property type="entry name" value="OS03G0856100 PROTEIN"/>
    <property type="match status" value="1"/>
</dbReference>
<reference evidence="3 4" key="1">
    <citation type="submission" date="2024-02" db="EMBL/GenBank/DDBJ databases">
        <authorList>
            <person name="Chen Y."/>
            <person name="Shah S."/>
            <person name="Dougan E. K."/>
            <person name="Thang M."/>
            <person name="Chan C."/>
        </authorList>
    </citation>
    <scope>NUCLEOTIDE SEQUENCE [LARGE SCALE GENOMIC DNA]</scope>
</reference>
<keyword evidence="1" id="KW-0677">Repeat</keyword>
<feature type="non-terminal residue" evidence="3">
    <location>
        <position position="1"/>
    </location>
</feature>
<dbReference type="Proteomes" id="UP001642484">
    <property type="component" value="Unassembled WGS sequence"/>
</dbReference>
<dbReference type="PROSITE" id="PS51375">
    <property type="entry name" value="PPR"/>
    <property type="match status" value="1"/>
</dbReference>
<dbReference type="EMBL" id="CAXAMN010016380">
    <property type="protein sequence ID" value="CAK9048032.1"/>
    <property type="molecule type" value="Genomic_DNA"/>
</dbReference>
<organism evidence="3 4">
    <name type="scientific">Durusdinium trenchii</name>
    <dbReference type="NCBI Taxonomy" id="1381693"/>
    <lineage>
        <taxon>Eukaryota</taxon>
        <taxon>Sar</taxon>
        <taxon>Alveolata</taxon>
        <taxon>Dinophyceae</taxon>
        <taxon>Suessiales</taxon>
        <taxon>Symbiodiniaceae</taxon>
        <taxon>Durusdinium</taxon>
    </lineage>
</organism>
<proteinExistence type="predicted"/>
<accession>A0ABP0MBF6</accession>
<feature type="repeat" description="PPR" evidence="2">
    <location>
        <begin position="194"/>
        <end position="228"/>
    </location>
</feature>
<evidence type="ECO:0008006" key="5">
    <source>
        <dbReference type="Google" id="ProtNLM"/>
    </source>
</evidence>
<dbReference type="Gene3D" id="1.25.40.10">
    <property type="entry name" value="Tetratricopeptide repeat domain"/>
    <property type="match status" value="2"/>
</dbReference>
<comment type="caution">
    <text evidence="3">The sequence shown here is derived from an EMBL/GenBank/DDBJ whole genome shotgun (WGS) entry which is preliminary data.</text>
</comment>
<evidence type="ECO:0000256" key="2">
    <source>
        <dbReference type="PROSITE-ProRule" id="PRU00708"/>
    </source>
</evidence>
<protein>
    <recommendedName>
        <fullName evidence="5">Pentatricopeptide repeat-containing protein, chloroplastic</fullName>
    </recommendedName>
</protein>
<name>A0ABP0MBF6_9DINO</name>
<dbReference type="PANTHER" id="PTHR47447:SF17">
    <property type="entry name" value="OS12G0638900 PROTEIN"/>
    <property type="match status" value="1"/>
</dbReference>
<sequence length="409" mass="44194">TTCPTHEWMRRTLTKWHGWSFKAGWQRSPSRPVLLAEVRDRSLRCGAVLDAASLGGGNGPSWSQLWRAVRRSEVSWDLWDRKINILGTELLNYWSRSKTWTSNGSIQPRASVCAAGSTATPGWPSAKCGGGGHLRGCAVQVVSFPPSEEALQLLVKNEFLKETAGLNAGINACRAGFQWELALHLAAEASATWDAVTYSMLLAACSRGSSWELALEFLRNAAHVGFARLSHVSSAAASACGRASAWAAALALAARDRDEAVLAAAIDACRRAQQWEAALALFGTLKSSGHRSAAGAGAAVSALAHGSRWEEALHLFESEFQLQEAMNPGIRGFAAALQACAAGGHWQIALSFLEEIERRQLPPDKRCFDIALSAYRKMPTLVEGGWTSPQWREGAVLTLSRRRCDCAPV</sequence>
<dbReference type="InterPro" id="IPR002885">
    <property type="entry name" value="PPR_rpt"/>
</dbReference>
<keyword evidence="4" id="KW-1185">Reference proteome</keyword>